<protein>
    <submittedName>
        <fullName evidence="2">Uncharacterized protein</fullName>
    </submittedName>
</protein>
<proteinExistence type="predicted"/>
<keyword evidence="1" id="KW-1133">Transmembrane helix</keyword>
<organism evidence="2">
    <name type="scientific">Tetraselmis sp. GSL018</name>
    <dbReference type="NCBI Taxonomy" id="582737"/>
    <lineage>
        <taxon>Eukaryota</taxon>
        <taxon>Viridiplantae</taxon>
        <taxon>Chlorophyta</taxon>
        <taxon>core chlorophytes</taxon>
        <taxon>Chlorodendrophyceae</taxon>
        <taxon>Chlorodendrales</taxon>
        <taxon>Chlorodendraceae</taxon>
        <taxon>Tetraselmis</taxon>
    </lineage>
</organism>
<accession>A0A061QZM3</accession>
<evidence type="ECO:0000313" key="2">
    <source>
        <dbReference type="EMBL" id="JAC63934.1"/>
    </source>
</evidence>
<name>A0A061QZM3_9CHLO</name>
<gene>
    <name evidence="2" type="ORF">TSPGSL018_19422</name>
</gene>
<evidence type="ECO:0000256" key="1">
    <source>
        <dbReference type="SAM" id="Phobius"/>
    </source>
</evidence>
<feature type="transmembrane region" description="Helical" evidence="1">
    <location>
        <begin position="41"/>
        <end position="62"/>
    </location>
</feature>
<feature type="non-terminal residue" evidence="2">
    <location>
        <position position="1"/>
    </location>
</feature>
<dbReference type="AlphaFoldDB" id="A0A061QZM3"/>
<sequence>HLFLSELAKGISSETQALMTFGITAYLWNDRRITVPSSKPLFTLSLLSNLFSATLLICAEILTCRTSSVKMIARSTT</sequence>
<reference evidence="2" key="1">
    <citation type="submission" date="2014-05" db="EMBL/GenBank/DDBJ databases">
        <title>The transcriptome of the halophilic microalga Tetraselmis sp. GSL018 isolated from the Great Salt Lake, Utah.</title>
        <authorList>
            <person name="Jinkerson R.E."/>
            <person name="D'Adamo S."/>
            <person name="Posewitz M.C."/>
        </authorList>
    </citation>
    <scope>NUCLEOTIDE SEQUENCE</scope>
    <source>
        <strain evidence="2">GSL018</strain>
    </source>
</reference>
<dbReference type="EMBL" id="GBEZ01022927">
    <property type="protein sequence ID" value="JAC63934.1"/>
    <property type="molecule type" value="Transcribed_RNA"/>
</dbReference>
<keyword evidence="1" id="KW-0812">Transmembrane</keyword>
<keyword evidence="1" id="KW-0472">Membrane</keyword>
<feature type="non-terminal residue" evidence="2">
    <location>
        <position position="77"/>
    </location>
</feature>